<reference evidence="15 16" key="1">
    <citation type="submission" date="2015-08" db="EMBL/GenBank/DDBJ databases">
        <title>The genome of the Asian arowana (Scleropages formosus).</title>
        <authorList>
            <person name="Tan M.H."/>
            <person name="Gan H.M."/>
            <person name="Croft L.J."/>
            <person name="Austin C.M."/>
        </authorList>
    </citation>
    <scope>NUCLEOTIDE SEQUENCE [LARGE SCALE GENOMIC DNA]</scope>
    <source>
        <strain evidence="15">Aro1</strain>
    </source>
</reference>
<gene>
    <name evidence="15" type="ORF">Z043_114689</name>
</gene>
<dbReference type="EMBL" id="JARO02005443">
    <property type="protein sequence ID" value="KPP66776.1"/>
    <property type="molecule type" value="Genomic_DNA"/>
</dbReference>
<comment type="similarity">
    <text evidence="11">Belongs to the protein-tyrosine phosphatase family. Receptor class 3 subfamily.</text>
</comment>
<dbReference type="GO" id="GO:0016020">
    <property type="term" value="C:membrane"/>
    <property type="evidence" value="ECO:0007669"/>
    <property type="project" value="UniProtKB-SubCell"/>
</dbReference>
<dbReference type="AlphaFoldDB" id="A0A0P7TZ35"/>
<dbReference type="InterPro" id="IPR003595">
    <property type="entry name" value="Tyr_Pase_cat"/>
</dbReference>
<proteinExistence type="inferred from homology"/>
<keyword evidence="7" id="KW-0904">Protein phosphatase</keyword>
<evidence type="ECO:0000259" key="14">
    <source>
        <dbReference type="PROSITE" id="PS50056"/>
    </source>
</evidence>
<dbReference type="Gene3D" id="2.60.40.10">
    <property type="entry name" value="Immunoglobulins"/>
    <property type="match status" value="1"/>
</dbReference>
<dbReference type="InterPro" id="IPR016130">
    <property type="entry name" value="Tyr_Pase_AS"/>
</dbReference>
<keyword evidence="3" id="KW-0812">Transmembrane</keyword>
<evidence type="ECO:0000256" key="5">
    <source>
        <dbReference type="ARBA" id="ARBA00022737"/>
    </source>
</evidence>
<dbReference type="InterPro" id="IPR000242">
    <property type="entry name" value="PTP_cat"/>
</dbReference>
<evidence type="ECO:0000256" key="8">
    <source>
        <dbReference type="ARBA" id="ARBA00022989"/>
    </source>
</evidence>
<dbReference type="Proteomes" id="UP000034805">
    <property type="component" value="Unassembled WGS sequence"/>
</dbReference>
<dbReference type="Gene3D" id="3.90.190.10">
    <property type="entry name" value="Protein tyrosine phosphatase superfamily"/>
    <property type="match status" value="1"/>
</dbReference>
<organism evidence="15 16">
    <name type="scientific">Scleropages formosus</name>
    <name type="common">Asian bonytongue</name>
    <name type="synonym">Osteoglossum formosum</name>
    <dbReference type="NCBI Taxonomy" id="113540"/>
    <lineage>
        <taxon>Eukaryota</taxon>
        <taxon>Metazoa</taxon>
        <taxon>Chordata</taxon>
        <taxon>Craniata</taxon>
        <taxon>Vertebrata</taxon>
        <taxon>Euteleostomi</taxon>
        <taxon>Actinopterygii</taxon>
        <taxon>Neopterygii</taxon>
        <taxon>Teleostei</taxon>
        <taxon>Osteoglossocephala</taxon>
        <taxon>Osteoglossomorpha</taxon>
        <taxon>Osteoglossiformes</taxon>
        <taxon>Osteoglossidae</taxon>
        <taxon>Scleropages</taxon>
    </lineage>
</organism>
<evidence type="ECO:0000256" key="7">
    <source>
        <dbReference type="ARBA" id="ARBA00022912"/>
    </source>
</evidence>
<evidence type="ECO:0000256" key="4">
    <source>
        <dbReference type="ARBA" id="ARBA00022729"/>
    </source>
</evidence>
<keyword evidence="4" id="KW-0732">Signal</keyword>
<comment type="subcellular location">
    <subcellularLocation>
        <location evidence="1">Membrane</location>
        <topology evidence="1">Single-pass type I membrane protein</topology>
    </subcellularLocation>
</comment>
<keyword evidence="5" id="KW-0677">Repeat</keyword>
<dbReference type="InterPro" id="IPR041201">
    <property type="entry name" value="PTPRJ_TM"/>
</dbReference>
<evidence type="ECO:0000313" key="15">
    <source>
        <dbReference type="EMBL" id="KPP66776.1"/>
    </source>
</evidence>
<evidence type="ECO:0000256" key="9">
    <source>
        <dbReference type="ARBA" id="ARBA00023136"/>
    </source>
</evidence>
<evidence type="ECO:0000256" key="1">
    <source>
        <dbReference type="ARBA" id="ARBA00004479"/>
    </source>
</evidence>
<evidence type="ECO:0000256" key="10">
    <source>
        <dbReference type="ARBA" id="ARBA00023180"/>
    </source>
</evidence>
<evidence type="ECO:0000313" key="16">
    <source>
        <dbReference type="Proteomes" id="UP000034805"/>
    </source>
</evidence>
<dbReference type="GO" id="GO:0004725">
    <property type="term" value="F:protein tyrosine phosphatase activity"/>
    <property type="evidence" value="ECO:0007669"/>
    <property type="project" value="UniProtKB-EC"/>
</dbReference>
<dbReference type="GO" id="GO:0032502">
    <property type="term" value="P:developmental process"/>
    <property type="evidence" value="ECO:0007669"/>
    <property type="project" value="UniProtKB-ARBA"/>
</dbReference>
<keyword evidence="6" id="KW-0378">Hydrolase</keyword>
<evidence type="ECO:0000256" key="6">
    <source>
        <dbReference type="ARBA" id="ARBA00022801"/>
    </source>
</evidence>
<dbReference type="Pfam" id="PF00102">
    <property type="entry name" value="Y_phosphatase"/>
    <property type="match status" value="1"/>
</dbReference>
<comment type="caution">
    <text evidence="15">The sequence shown here is derived from an EMBL/GenBank/DDBJ whole genome shotgun (WGS) entry which is preliminary data.</text>
</comment>
<evidence type="ECO:0000256" key="3">
    <source>
        <dbReference type="ARBA" id="ARBA00022692"/>
    </source>
</evidence>
<dbReference type="InterPro" id="IPR029021">
    <property type="entry name" value="Prot-tyrosine_phosphatase-like"/>
</dbReference>
<dbReference type="PANTHER" id="PTHR46957">
    <property type="entry name" value="CYTOKINE RECEPTOR"/>
    <property type="match status" value="1"/>
</dbReference>
<dbReference type="PANTHER" id="PTHR46957:SF5">
    <property type="entry name" value="PROTEIN-TYROSINE-PHOSPHATASE"/>
    <property type="match status" value="1"/>
</dbReference>
<evidence type="ECO:0000256" key="12">
    <source>
        <dbReference type="ARBA" id="ARBA00051722"/>
    </source>
</evidence>
<name>A0A0P7TZ35_SCLFO</name>
<feature type="domain" description="Tyrosine-protein phosphatase" evidence="13">
    <location>
        <begin position="284"/>
        <end position="539"/>
    </location>
</feature>
<dbReference type="InterPro" id="IPR036116">
    <property type="entry name" value="FN3_sf"/>
</dbReference>
<accession>A0A0P7TZ35</accession>
<dbReference type="InterPro" id="IPR050713">
    <property type="entry name" value="RTP_Phos/Ushers"/>
</dbReference>
<dbReference type="SUPFAM" id="SSF49265">
    <property type="entry name" value="Fibronectin type III"/>
    <property type="match status" value="1"/>
</dbReference>
<dbReference type="EC" id="3.1.3.48" evidence="2"/>
<dbReference type="SUPFAM" id="SSF52799">
    <property type="entry name" value="(Phosphotyrosine protein) phosphatases II"/>
    <property type="match status" value="1"/>
</dbReference>
<dbReference type="FunFam" id="3.90.190.10:FF:000009">
    <property type="entry name" value="Receptor-type tyrosine-protein phosphatase beta"/>
    <property type="match status" value="1"/>
</dbReference>
<feature type="non-terminal residue" evidence="15">
    <location>
        <position position="574"/>
    </location>
</feature>
<dbReference type="PROSITE" id="PS50056">
    <property type="entry name" value="TYR_PHOSPHATASE_2"/>
    <property type="match status" value="1"/>
</dbReference>
<dbReference type="Pfam" id="PF18861">
    <property type="entry name" value="PTP_tm"/>
    <property type="match status" value="1"/>
</dbReference>
<evidence type="ECO:0000256" key="2">
    <source>
        <dbReference type="ARBA" id="ARBA00013064"/>
    </source>
</evidence>
<protein>
    <recommendedName>
        <fullName evidence="2">protein-tyrosine-phosphatase</fullName>
        <ecNumber evidence="2">3.1.3.48</ecNumber>
    </recommendedName>
</protein>
<keyword evidence="9" id="KW-0472">Membrane</keyword>
<dbReference type="InterPro" id="IPR000387">
    <property type="entry name" value="Tyr_Pase_dom"/>
</dbReference>
<sequence>MQQDAKDSYSYLVQVLNRTKLVKNLTTNTTSATILDLESGSSFTFSVTTQAADGTTSTPVSISESTDAAPPLNFSCSGPNGTSAELILTWNAPTGSNQGFTISLLNVTEQSANCCQHTVSSLSYNLNYAVIIWTLGPGKNSTKENRTCTTGITKPPTPNIDYASVTQCGHQGFVLELNSNFFSDIHGPVTSYGVLIALQGLVKNYNNWKDNEATPYLAVVKNRTEVRTKSLSDATSITIGDKAVWEQYYNGPLTPRKTYSSIPVRVEDYETYFKKQHADSNCGFAEEFEDLKTVGVAQSKTSALAQENKAKNRYNNVLPYDFSRVKLSVRGNPWDDYINANYIPGYSSKKEFIATQGPLPGTLNDFWRMIWEKNIHTLVMLTRCNEQGRVKCEKYWPSDCKHFDNIIVTNTSDVDLDDWTIRDFSVKNVKTAETRFIRQFHFTAWPDHGVPETTELLINFRYLVREHMNQFQNSPAVVHCSAGVGRTGTFIAIDRLIYQIEQDGVVDVFGTIHNMRMHRTLMVQTEDQYVFLNQCVLDIIKSRSGTNVDLIYQNTTALAIYENIKPMKGSIKNS</sequence>
<dbReference type="SMART" id="SM00194">
    <property type="entry name" value="PTPc"/>
    <property type="match status" value="1"/>
</dbReference>
<keyword evidence="8" id="KW-1133">Transmembrane helix</keyword>
<feature type="domain" description="Tyrosine specific protein phosphatases" evidence="14">
    <location>
        <begin position="458"/>
        <end position="530"/>
    </location>
</feature>
<evidence type="ECO:0000256" key="11">
    <source>
        <dbReference type="ARBA" id="ARBA00025789"/>
    </source>
</evidence>
<dbReference type="SMART" id="SM00404">
    <property type="entry name" value="PTPc_motif"/>
    <property type="match status" value="1"/>
</dbReference>
<evidence type="ECO:0000259" key="13">
    <source>
        <dbReference type="PROSITE" id="PS50055"/>
    </source>
</evidence>
<comment type="catalytic activity">
    <reaction evidence="12">
        <text>O-phospho-L-tyrosyl-[protein] + H2O = L-tyrosyl-[protein] + phosphate</text>
        <dbReference type="Rhea" id="RHEA:10684"/>
        <dbReference type="Rhea" id="RHEA-COMP:10136"/>
        <dbReference type="Rhea" id="RHEA-COMP:20101"/>
        <dbReference type="ChEBI" id="CHEBI:15377"/>
        <dbReference type="ChEBI" id="CHEBI:43474"/>
        <dbReference type="ChEBI" id="CHEBI:46858"/>
        <dbReference type="ChEBI" id="CHEBI:61978"/>
        <dbReference type="EC" id="3.1.3.48"/>
    </reaction>
</comment>
<dbReference type="InterPro" id="IPR013783">
    <property type="entry name" value="Ig-like_fold"/>
</dbReference>
<keyword evidence="10" id="KW-0325">Glycoprotein</keyword>
<dbReference type="PRINTS" id="PR00700">
    <property type="entry name" value="PRTYPHPHTASE"/>
</dbReference>
<dbReference type="PROSITE" id="PS00383">
    <property type="entry name" value="TYR_PHOSPHATASE_1"/>
    <property type="match status" value="1"/>
</dbReference>
<dbReference type="PROSITE" id="PS50055">
    <property type="entry name" value="TYR_PHOSPHATASE_PTP"/>
    <property type="match status" value="1"/>
</dbReference>